<evidence type="ECO:0000256" key="9">
    <source>
        <dbReference type="ARBA" id="ARBA00023136"/>
    </source>
</evidence>
<feature type="transmembrane region" description="Helical" evidence="10">
    <location>
        <begin position="20"/>
        <end position="40"/>
    </location>
</feature>
<evidence type="ECO:0000313" key="13">
    <source>
        <dbReference type="Proteomes" id="UP000284779"/>
    </source>
</evidence>
<evidence type="ECO:0000256" key="2">
    <source>
        <dbReference type="ARBA" id="ARBA00022448"/>
    </source>
</evidence>
<feature type="transmembrane region" description="Helical" evidence="10">
    <location>
        <begin position="313"/>
        <end position="342"/>
    </location>
</feature>
<dbReference type="Pfam" id="PF02386">
    <property type="entry name" value="TrkH"/>
    <property type="match status" value="1"/>
</dbReference>
<dbReference type="InterPro" id="IPR003445">
    <property type="entry name" value="Cat_transpt"/>
</dbReference>
<dbReference type="GO" id="GO:0015379">
    <property type="term" value="F:potassium:chloride symporter activity"/>
    <property type="evidence" value="ECO:0007669"/>
    <property type="project" value="InterPro"/>
</dbReference>
<evidence type="ECO:0000256" key="10">
    <source>
        <dbReference type="SAM" id="Phobius"/>
    </source>
</evidence>
<gene>
    <name evidence="12" type="ORF">DW918_01500</name>
    <name evidence="11" type="ORF">DW944_00925</name>
</gene>
<feature type="transmembrane region" description="Helical" evidence="10">
    <location>
        <begin position="421"/>
        <end position="446"/>
    </location>
</feature>
<feature type="transmembrane region" description="Helical" evidence="10">
    <location>
        <begin position="242"/>
        <end position="267"/>
    </location>
</feature>
<dbReference type="Proteomes" id="UP000285740">
    <property type="component" value="Unassembled WGS sequence"/>
</dbReference>
<keyword evidence="9 10" id="KW-0472">Membrane</keyword>
<evidence type="ECO:0000256" key="8">
    <source>
        <dbReference type="ARBA" id="ARBA00023065"/>
    </source>
</evidence>
<proteinExistence type="predicted"/>
<dbReference type="AlphaFoldDB" id="A0A413RDA1"/>
<feature type="transmembrane region" description="Helical" evidence="10">
    <location>
        <begin position="52"/>
        <end position="71"/>
    </location>
</feature>
<feature type="transmembrane region" description="Helical" evidence="10">
    <location>
        <begin position="167"/>
        <end position="186"/>
    </location>
</feature>
<reference evidence="13 14" key="1">
    <citation type="submission" date="2018-08" db="EMBL/GenBank/DDBJ databases">
        <title>A genome reference for cultivated species of the human gut microbiota.</title>
        <authorList>
            <person name="Zou Y."/>
            <person name="Xue W."/>
            <person name="Luo G."/>
        </authorList>
    </citation>
    <scope>NUCLEOTIDE SEQUENCE [LARGE SCALE GENOMIC DNA]</scope>
    <source>
        <strain evidence="12 14">AM42-30</strain>
        <strain evidence="11 13">AM44-11BH</strain>
    </source>
</reference>
<evidence type="ECO:0000313" key="12">
    <source>
        <dbReference type="EMBL" id="RHA81640.1"/>
    </source>
</evidence>
<feature type="transmembrane region" description="Helical" evidence="10">
    <location>
        <begin position="131"/>
        <end position="155"/>
    </location>
</feature>
<feature type="transmembrane region" description="Helical" evidence="10">
    <location>
        <begin position="368"/>
        <end position="389"/>
    </location>
</feature>
<keyword evidence="3" id="KW-1003">Cell membrane</keyword>
<keyword evidence="13" id="KW-1185">Reference proteome</keyword>
<name>A0A413RDA1_9FIRM</name>
<evidence type="ECO:0000313" key="11">
    <source>
        <dbReference type="EMBL" id="RHA20762.1"/>
    </source>
</evidence>
<organism evidence="11 13">
    <name type="scientific">Eubacterium ventriosum</name>
    <dbReference type="NCBI Taxonomy" id="39496"/>
    <lineage>
        <taxon>Bacteria</taxon>
        <taxon>Bacillati</taxon>
        <taxon>Bacillota</taxon>
        <taxon>Clostridia</taxon>
        <taxon>Eubacteriales</taxon>
        <taxon>Eubacteriaceae</taxon>
        <taxon>Eubacterium</taxon>
    </lineage>
</organism>
<evidence type="ECO:0000256" key="7">
    <source>
        <dbReference type="ARBA" id="ARBA00022989"/>
    </source>
</evidence>
<feature type="transmembrane region" description="Helical" evidence="10">
    <location>
        <begin position="83"/>
        <end position="107"/>
    </location>
</feature>
<dbReference type="NCBIfam" id="TIGR00933">
    <property type="entry name" value="2a38"/>
    <property type="match status" value="1"/>
</dbReference>
<evidence type="ECO:0000256" key="4">
    <source>
        <dbReference type="ARBA" id="ARBA00022538"/>
    </source>
</evidence>
<dbReference type="EMBL" id="QSFV01000003">
    <property type="protein sequence ID" value="RHA81640.1"/>
    <property type="molecule type" value="Genomic_DNA"/>
</dbReference>
<comment type="caution">
    <text evidence="11">The sequence shown here is derived from an EMBL/GenBank/DDBJ whole genome shotgun (WGS) entry which is preliminary data.</text>
</comment>
<evidence type="ECO:0000313" key="14">
    <source>
        <dbReference type="Proteomes" id="UP000285740"/>
    </source>
</evidence>
<evidence type="ECO:0000256" key="3">
    <source>
        <dbReference type="ARBA" id="ARBA00022475"/>
    </source>
</evidence>
<evidence type="ECO:0000256" key="1">
    <source>
        <dbReference type="ARBA" id="ARBA00004651"/>
    </source>
</evidence>
<feature type="transmembrane region" description="Helical" evidence="10">
    <location>
        <begin position="198"/>
        <end position="221"/>
    </location>
</feature>
<dbReference type="Proteomes" id="UP000284779">
    <property type="component" value="Unassembled WGS sequence"/>
</dbReference>
<keyword evidence="7 10" id="KW-1133">Transmembrane helix</keyword>
<accession>A0A413RDA1</accession>
<protein>
    <submittedName>
        <fullName evidence="11">Potassium transporter KtrB</fullName>
    </submittedName>
</protein>
<dbReference type="RefSeq" id="WP_117969277.1">
    <property type="nucleotide sequence ID" value="NZ_CAUBDO010000001.1"/>
</dbReference>
<dbReference type="PANTHER" id="PTHR32024:SF1">
    <property type="entry name" value="KTR SYSTEM POTASSIUM UPTAKE PROTEIN B"/>
    <property type="match status" value="1"/>
</dbReference>
<keyword evidence="6" id="KW-0630">Potassium</keyword>
<dbReference type="EMBL" id="QSFD01000001">
    <property type="protein sequence ID" value="RHA20762.1"/>
    <property type="molecule type" value="Genomic_DNA"/>
</dbReference>
<dbReference type="PANTHER" id="PTHR32024">
    <property type="entry name" value="TRK SYSTEM POTASSIUM UPTAKE PROTEIN TRKG-RELATED"/>
    <property type="match status" value="1"/>
</dbReference>
<comment type="subcellular location">
    <subcellularLocation>
        <location evidence="1">Cell membrane</location>
        <topology evidence="1">Multi-pass membrane protein</topology>
    </subcellularLocation>
</comment>
<evidence type="ECO:0000256" key="5">
    <source>
        <dbReference type="ARBA" id="ARBA00022692"/>
    </source>
</evidence>
<keyword evidence="5 10" id="KW-0812">Transmembrane</keyword>
<dbReference type="InterPro" id="IPR004772">
    <property type="entry name" value="TrkH"/>
</dbReference>
<evidence type="ECO:0000256" key="6">
    <source>
        <dbReference type="ARBA" id="ARBA00022958"/>
    </source>
</evidence>
<keyword evidence="4" id="KW-0633">Potassium transport</keyword>
<sequence>MTNLNINFKKMLKETKFNAARIIIVGFLWVIIVGTLMLMLPVSSAKGQWTDFVTALFTATTSTCVTGLVVVPTYAYWSLFGKVVILILIQLGGLGIISIATGVLIIIGKKINLKERRLIQESYNLDTSQGVVLHIIRIFSGTFAVEGIGAILYSFRFIPKYGVAKGVWYSVFHAISAFCNAGIDLLGDNSFMAYKGDVLINITTMFLIVVGGIGFIVWWDILKNIKNIRNKKYPLKKFSERLSLHSKIVLTVTAIAIFGGAILTFAFEYNNPETLGTLKTGEKILASFFQSVTLRTAGFCTIDQAGLRNASVLLAFFLMLMGGSPMGTAGGIKTTTVALLFLDVKSVVTGKNATEAFKRRINRDNIKNALAVMTMAISILMIAVIALTFTETGSLTKICYEAFSAIGTVGLSMNFTASLSLAGKLIIIVLMFFGRIGPITIVIALARKRRIDQHIKDLPEKKVLIG</sequence>
<keyword evidence="2" id="KW-0813">Transport</keyword>
<dbReference type="GO" id="GO:0005886">
    <property type="term" value="C:plasma membrane"/>
    <property type="evidence" value="ECO:0007669"/>
    <property type="project" value="UniProtKB-SubCell"/>
</dbReference>
<keyword evidence="8" id="KW-0406">Ion transport</keyword>